<evidence type="ECO:0008006" key="4">
    <source>
        <dbReference type="Google" id="ProtNLM"/>
    </source>
</evidence>
<dbReference type="EMBL" id="CP035544">
    <property type="protein sequence ID" value="QBA63132.1"/>
    <property type="molecule type" value="Genomic_DNA"/>
</dbReference>
<evidence type="ECO:0000256" key="1">
    <source>
        <dbReference type="ARBA" id="ARBA00022553"/>
    </source>
</evidence>
<dbReference type="AlphaFoldDB" id="A0A411E693"/>
<proteinExistence type="predicted"/>
<dbReference type="InterPro" id="IPR013783">
    <property type="entry name" value="Ig-like_fold"/>
</dbReference>
<protein>
    <recommendedName>
        <fullName evidence="4">Histidine kinase</fullName>
    </recommendedName>
</protein>
<gene>
    <name evidence="2" type="ORF">EQY75_00290</name>
</gene>
<reference evidence="2 3" key="1">
    <citation type="submission" date="2019-01" db="EMBL/GenBank/DDBJ databases">
        <title>Muriicola soli sp. nov., isolated from soil.</title>
        <authorList>
            <person name="Kang H.J."/>
            <person name="Kim S.B."/>
        </authorList>
    </citation>
    <scope>NUCLEOTIDE SEQUENCE [LARGE SCALE GENOMIC DNA]</scope>
    <source>
        <strain evidence="2 3">MMS17-SY002</strain>
    </source>
</reference>
<dbReference type="Gene3D" id="2.60.40.10">
    <property type="entry name" value="Immunoglobulins"/>
    <property type="match status" value="1"/>
</dbReference>
<evidence type="ECO:0000313" key="2">
    <source>
        <dbReference type="EMBL" id="QBA63132.1"/>
    </source>
</evidence>
<dbReference type="InterPro" id="IPR015943">
    <property type="entry name" value="WD40/YVTN_repeat-like_dom_sf"/>
</dbReference>
<dbReference type="InterPro" id="IPR011110">
    <property type="entry name" value="Reg_prop"/>
</dbReference>
<dbReference type="Gene3D" id="2.130.10.10">
    <property type="entry name" value="YVTN repeat-like/Quinoprotein amine dehydrogenase"/>
    <property type="match status" value="2"/>
</dbReference>
<organism evidence="2 3">
    <name type="scientific">Muriicola soli</name>
    <dbReference type="NCBI Taxonomy" id="2507538"/>
    <lineage>
        <taxon>Bacteria</taxon>
        <taxon>Pseudomonadati</taxon>
        <taxon>Bacteroidota</taxon>
        <taxon>Flavobacteriia</taxon>
        <taxon>Flavobacteriales</taxon>
        <taxon>Flavobacteriaceae</taxon>
        <taxon>Muriicola</taxon>
    </lineage>
</organism>
<sequence>MTAIKDIRAAIAIFLTFIGSYSITKIQAQSTNLNFEQIAKVEDISLGKINAITQDSYGFMWFSDQTNRCILRYDGSQIKRYAFNPEKENALGGFYPECFAADSDGALWIGFSDKGVDYFDPDTESFTNYAHDPNDPESLSDGGVSAVLVAHDGMVWIGTENGLDKLDPSTGKFTHFRYDKNDVSSLSHDVVRVIYEDSDDTLWVGTGFPWNTGAGGLNRYNPDTNSFTRYMNNPDDPKSLKANQVRAICEDSRGNFWIGTNKNGLHKMDRETGAITRYEFDPEYPAFSLPEATPGMQHITFIHEDLYGFLWIGTYADGIYRWDPISNTMALFGTKGIQSGNYKENSSWWCDVSNDGLIWISTQENKLFRIDPHIPQISEIQQREQISSLVVKDTSELWMGTYEHGLLRKNRKTERVEQFTSNKKNARSLSNNNITNLYVDRKDNLWIGTYNGLNLFNERSNSFTRFIHDDTNDSEGISNSFISDIYEDSHSNLWIGTVNGAHKLDREKGTIKRYTNQQMNQSDTAGWGVKIVEDLSGQVWVGSVAGGVYKLNELTDQLELVFTGPAIRDLYVDKKGILWAGANTGLWNTDKYWTKMSPYKINETGTFLGEWTYSVIGDDADNLWIGTDVALVKLGTDRKNKEIFGIKNGVRVNGFPDLGYAYKDKDGRVYFASSPNGYYTFQPEEFKIASGKLALYAMDLKVNNQAVNPEENGILETSLYKANEIRLNYNENNFSLSFAAVDLRAELKKRILYMLEGYDTEWQESLSGQKVTYNKVPPGTIRLPIDRPSGIAVIGRKKALVSLYHPHGGKRAGHMVHMQYYLC</sequence>
<evidence type="ECO:0000313" key="3">
    <source>
        <dbReference type="Proteomes" id="UP000290889"/>
    </source>
</evidence>
<dbReference type="PANTHER" id="PTHR43547">
    <property type="entry name" value="TWO-COMPONENT HISTIDINE KINASE"/>
    <property type="match status" value="1"/>
</dbReference>
<dbReference type="PANTHER" id="PTHR43547:SF2">
    <property type="entry name" value="HYBRID SIGNAL TRANSDUCTION HISTIDINE KINASE C"/>
    <property type="match status" value="1"/>
</dbReference>
<dbReference type="GO" id="GO:0000155">
    <property type="term" value="F:phosphorelay sensor kinase activity"/>
    <property type="evidence" value="ECO:0007669"/>
    <property type="project" value="TreeGrafter"/>
</dbReference>
<dbReference type="RefSeq" id="WP_129601823.1">
    <property type="nucleotide sequence ID" value="NZ_CP035544.1"/>
</dbReference>
<dbReference type="Proteomes" id="UP000290889">
    <property type="component" value="Chromosome"/>
</dbReference>
<dbReference type="SUPFAM" id="SSF63829">
    <property type="entry name" value="Calcium-dependent phosphotriesterase"/>
    <property type="match status" value="3"/>
</dbReference>
<name>A0A411E693_9FLAO</name>
<dbReference type="OrthoDB" id="358279at2"/>
<keyword evidence="1" id="KW-0597">Phosphoprotein</keyword>
<accession>A0A411E693</accession>
<dbReference type="Pfam" id="PF07494">
    <property type="entry name" value="Reg_prop"/>
    <property type="match status" value="4"/>
</dbReference>
<keyword evidence="3" id="KW-1185">Reference proteome</keyword>
<dbReference type="KEGG" id="mur:EQY75_00290"/>